<keyword evidence="5 9" id="KW-0812">Transmembrane</keyword>
<protein>
    <recommendedName>
        <fullName evidence="3 9">Flagellar biosynthetic protein FliQ</fullName>
    </recommendedName>
</protein>
<evidence type="ECO:0000256" key="7">
    <source>
        <dbReference type="ARBA" id="ARBA00023136"/>
    </source>
</evidence>
<feature type="transmembrane region" description="Helical" evidence="9">
    <location>
        <begin position="17"/>
        <end position="38"/>
    </location>
</feature>
<name>A0A0K2SKY4_LIMPI</name>
<keyword evidence="7 9" id="KW-0472">Membrane</keyword>
<keyword evidence="11" id="KW-1185">Reference proteome</keyword>
<reference evidence="11" key="1">
    <citation type="submission" date="2015-07" db="EMBL/GenBank/DDBJ databases">
        <title>Complete genome sequence and phylogenetic analysis of Limnochorda pilosa.</title>
        <authorList>
            <person name="Watanabe M."/>
            <person name="Kojima H."/>
            <person name="Fukui M."/>
        </authorList>
    </citation>
    <scope>NUCLEOTIDE SEQUENCE [LARGE SCALE GENOMIC DNA]</scope>
    <source>
        <strain evidence="11">HC45</strain>
    </source>
</reference>
<keyword evidence="6 9" id="KW-1133">Transmembrane helix</keyword>
<accession>A0A0K2SKY4</accession>
<keyword evidence="8 9" id="KW-0975">Bacterial flagellum</keyword>
<evidence type="ECO:0000313" key="11">
    <source>
        <dbReference type="Proteomes" id="UP000065807"/>
    </source>
</evidence>
<evidence type="ECO:0000256" key="3">
    <source>
        <dbReference type="ARBA" id="ARBA00021718"/>
    </source>
</evidence>
<comment type="similarity">
    <text evidence="2 9">Belongs to the FliQ/MopD/SpaQ family.</text>
</comment>
<evidence type="ECO:0000256" key="2">
    <source>
        <dbReference type="ARBA" id="ARBA00006156"/>
    </source>
</evidence>
<gene>
    <name evidence="9" type="primary">fliQ</name>
    <name evidence="10" type="ORF">LIP_1668</name>
</gene>
<dbReference type="NCBIfam" id="TIGR01402">
    <property type="entry name" value="fliQ"/>
    <property type="match status" value="1"/>
</dbReference>
<dbReference type="KEGG" id="lpil:LIP_1668"/>
<dbReference type="PANTHER" id="PTHR34040:SF2">
    <property type="entry name" value="FLAGELLAR BIOSYNTHETIC PROTEIN FLIQ"/>
    <property type="match status" value="1"/>
</dbReference>
<dbReference type="AlphaFoldDB" id="A0A0K2SKY4"/>
<evidence type="ECO:0000256" key="6">
    <source>
        <dbReference type="ARBA" id="ARBA00022989"/>
    </source>
</evidence>
<evidence type="ECO:0000256" key="4">
    <source>
        <dbReference type="ARBA" id="ARBA00022475"/>
    </source>
</evidence>
<dbReference type="GO" id="GO:0009306">
    <property type="term" value="P:protein secretion"/>
    <property type="evidence" value="ECO:0007669"/>
    <property type="project" value="InterPro"/>
</dbReference>
<feature type="transmembrane region" description="Helical" evidence="9">
    <location>
        <begin position="50"/>
        <end position="71"/>
    </location>
</feature>
<dbReference type="GO" id="GO:0009425">
    <property type="term" value="C:bacterial-type flagellum basal body"/>
    <property type="evidence" value="ECO:0007669"/>
    <property type="project" value="UniProtKB-SubCell"/>
</dbReference>
<dbReference type="RefSeq" id="WP_269433382.1">
    <property type="nucleotide sequence ID" value="NZ_AP014924.1"/>
</dbReference>
<keyword evidence="10" id="KW-0969">Cilium</keyword>
<evidence type="ECO:0000256" key="5">
    <source>
        <dbReference type="ARBA" id="ARBA00022692"/>
    </source>
</evidence>
<reference evidence="11" key="2">
    <citation type="journal article" date="2016" name="Int. J. Syst. Evol. Microbiol.">
        <title>Complete genome sequence and cell structure of Limnochorda pilosa, a Gram-negative spore-former within the phylum Firmicutes.</title>
        <authorList>
            <person name="Watanabe M."/>
            <person name="Kojima H."/>
            <person name="Fukui M."/>
        </authorList>
    </citation>
    <scope>NUCLEOTIDE SEQUENCE [LARGE SCALE GENOMIC DNA]</scope>
    <source>
        <strain evidence="11">HC45</strain>
    </source>
</reference>
<evidence type="ECO:0000313" key="10">
    <source>
        <dbReference type="EMBL" id="BAS27514.1"/>
    </source>
</evidence>
<dbReference type="InterPro" id="IPR006305">
    <property type="entry name" value="FliQ"/>
</dbReference>
<evidence type="ECO:0000256" key="1">
    <source>
        <dbReference type="ARBA" id="ARBA00004651"/>
    </source>
</evidence>
<organism evidence="10 11">
    <name type="scientific">Limnochorda pilosa</name>
    <dbReference type="NCBI Taxonomy" id="1555112"/>
    <lineage>
        <taxon>Bacteria</taxon>
        <taxon>Bacillati</taxon>
        <taxon>Bacillota</taxon>
        <taxon>Limnochordia</taxon>
        <taxon>Limnochordales</taxon>
        <taxon>Limnochordaceae</taxon>
        <taxon>Limnochorda</taxon>
    </lineage>
</organism>
<evidence type="ECO:0000256" key="8">
    <source>
        <dbReference type="ARBA" id="ARBA00023143"/>
    </source>
</evidence>
<keyword evidence="4 9" id="KW-1003">Cell membrane</keyword>
<dbReference type="PRINTS" id="PR00952">
    <property type="entry name" value="TYPE3IMQPROT"/>
</dbReference>
<evidence type="ECO:0000256" key="9">
    <source>
        <dbReference type="RuleBase" id="RU364090"/>
    </source>
</evidence>
<dbReference type="STRING" id="1555112.LIP_1668"/>
<dbReference type="Proteomes" id="UP000065807">
    <property type="component" value="Chromosome"/>
</dbReference>
<keyword evidence="10" id="KW-0966">Cell projection</keyword>
<comment type="function">
    <text evidence="9">Role in flagellar biosynthesis.</text>
</comment>
<dbReference type="PIRSF" id="PIRSF004669">
    <property type="entry name" value="FliQ"/>
    <property type="match status" value="1"/>
</dbReference>
<sequence>MNAGVAMDVVGDAVQTILLAAAPILLAALVVGVAVSLLQAVTQVQEQTLAFVPKIVAVLVVVFLAGGWMMARITDFAGRLLGHLDRFVG</sequence>
<proteinExistence type="inferred from homology"/>
<dbReference type="InterPro" id="IPR002191">
    <property type="entry name" value="Bac_export_3"/>
</dbReference>
<dbReference type="EMBL" id="AP014924">
    <property type="protein sequence ID" value="BAS27514.1"/>
    <property type="molecule type" value="Genomic_DNA"/>
</dbReference>
<keyword evidence="10" id="KW-0282">Flagellum</keyword>
<dbReference type="GO" id="GO:0044780">
    <property type="term" value="P:bacterial-type flagellum assembly"/>
    <property type="evidence" value="ECO:0007669"/>
    <property type="project" value="InterPro"/>
</dbReference>
<dbReference type="GO" id="GO:0005886">
    <property type="term" value="C:plasma membrane"/>
    <property type="evidence" value="ECO:0007669"/>
    <property type="project" value="UniProtKB-SubCell"/>
</dbReference>
<dbReference type="PATRIC" id="fig|1555112.3.peg.1701"/>
<comment type="subcellular location">
    <subcellularLocation>
        <location evidence="1 9">Cell membrane</location>
        <topology evidence="1">Multi-pass membrane protein</topology>
    </subcellularLocation>
    <subcellularLocation>
        <location evidence="9">Bacterial flagellum basal body</location>
    </subcellularLocation>
</comment>
<dbReference type="PANTHER" id="PTHR34040">
    <property type="entry name" value="FLAGELLAR BIOSYNTHETIC PROTEIN FLIQ"/>
    <property type="match status" value="1"/>
</dbReference>
<dbReference type="Pfam" id="PF01313">
    <property type="entry name" value="Bac_export_3"/>
    <property type="match status" value="1"/>
</dbReference>